<keyword evidence="3" id="KW-0238">DNA-binding</keyword>
<protein>
    <submittedName>
        <fullName evidence="8">Two-component response regulator-like APRR2</fullName>
    </submittedName>
</protein>
<evidence type="ECO:0000259" key="7">
    <source>
        <dbReference type="PROSITE" id="PS51294"/>
    </source>
</evidence>
<evidence type="ECO:0000313" key="8">
    <source>
        <dbReference type="EMBL" id="GER53296.1"/>
    </source>
</evidence>
<dbReference type="Proteomes" id="UP000325081">
    <property type="component" value="Unassembled WGS sequence"/>
</dbReference>
<proteinExistence type="predicted"/>
<dbReference type="GO" id="GO:0003700">
    <property type="term" value="F:DNA-binding transcription factor activity"/>
    <property type="evidence" value="ECO:0007669"/>
    <property type="project" value="InterPro"/>
</dbReference>
<feature type="region of interest" description="Disordered" evidence="6">
    <location>
        <begin position="71"/>
        <end position="158"/>
    </location>
</feature>
<reference evidence="9" key="1">
    <citation type="journal article" date="2019" name="Curr. Biol.">
        <title>Genome Sequence of Striga asiatica Provides Insight into the Evolution of Plant Parasitism.</title>
        <authorList>
            <person name="Yoshida S."/>
            <person name="Kim S."/>
            <person name="Wafula E.K."/>
            <person name="Tanskanen J."/>
            <person name="Kim Y.M."/>
            <person name="Honaas L."/>
            <person name="Yang Z."/>
            <person name="Spallek T."/>
            <person name="Conn C.E."/>
            <person name="Ichihashi Y."/>
            <person name="Cheong K."/>
            <person name="Cui S."/>
            <person name="Der J.P."/>
            <person name="Gundlach H."/>
            <person name="Jiao Y."/>
            <person name="Hori C."/>
            <person name="Ishida J.K."/>
            <person name="Kasahara H."/>
            <person name="Kiba T."/>
            <person name="Kim M.S."/>
            <person name="Koo N."/>
            <person name="Laohavisit A."/>
            <person name="Lee Y.H."/>
            <person name="Lumba S."/>
            <person name="McCourt P."/>
            <person name="Mortimer J.C."/>
            <person name="Mutuku J.M."/>
            <person name="Nomura T."/>
            <person name="Sasaki-Sekimoto Y."/>
            <person name="Seto Y."/>
            <person name="Wang Y."/>
            <person name="Wakatake T."/>
            <person name="Sakakibara H."/>
            <person name="Demura T."/>
            <person name="Yamaguchi S."/>
            <person name="Yoneyama K."/>
            <person name="Manabe R.I."/>
            <person name="Nelson D.C."/>
            <person name="Schulman A.H."/>
            <person name="Timko M.P."/>
            <person name="dePamphilis C.W."/>
            <person name="Choi D."/>
            <person name="Shirasu K."/>
        </authorList>
    </citation>
    <scope>NUCLEOTIDE SEQUENCE [LARGE SCALE GENOMIC DNA]</scope>
    <source>
        <strain evidence="9">cv. UVA1</strain>
    </source>
</reference>
<dbReference type="GO" id="GO:0045893">
    <property type="term" value="P:positive regulation of DNA-templated transcription"/>
    <property type="evidence" value="ECO:0007669"/>
    <property type="project" value="InterPro"/>
</dbReference>
<gene>
    <name evidence="8" type="ORF">STAS_30806</name>
</gene>
<feature type="domain" description="HTH myb-type" evidence="7">
    <location>
        <begin position="155"/>
        <end position="214"/>
    </location>
</feature>
<dbReference type="SUPFAM" id="SSF46689">
    <property type="entry name" value="Homeodomain-like"/>
    <property type="match status" value="1"/>
</dbReference>
<dbReference type="PROSITE" id="PS51294">
    <property type="entry name" value="HTH_MYB"/>
    <property type="match status" value="1"/>
</dbReference>
<organism evidence="8 9">
    <name type="scientific">Striga asiatica</name>
    <name type="common">Asiatic witchweed</name>
    <name type="synonym">Buchnera asiatica</name>
    <dbReference type="NCBI Taxonomy" id="4170"/>
    <lineage>
        <taxon>Eukaryota</taxon>
        <taxon>Viridiplantae</taxon>
        <taxon>Streptophyta</taxon>
        <taxon>Embryophyta</taxon>
        <taxon>Tracheophyta</taxon>
        <taxon>Spermatophyta</taxon>
        <taxon>Magnoliopsida</taxon>
        <taxon>eudicotyledons</taxon>
        <taxon>Gunneridae</taxon>
        <taxon>Pentapetalae</taxon>
        <taxon>asterids</taxon>
        <taxon>lamiids</taxon>
        <taxon>Lamiales</taxon>
        <taxon>Orobanchaceae</taxon>
        <taxon>Buchnereae</taxon>
        <taxon>Striga</taxon>
    </lineage>
</organism>
<name>A0A5A7R790_STRAF</name>
<dbReference type="PANTHER" id="PTHR31312:SF1">
    <property type="entry name" value="TRANSCRIPTION ACTIVATOR GLK1"/>
    <property type="match status" value="1"/>
</dbReference>
<keyword evidence="5" id="KW-0539">Nucleus</keyword>
<evidence type="ECO:0000256" key="6">
    <source>
        <dbReference type="SAM" id="MobiDB-lite"/>
    </source>
</evidence>
<evidence type="ECO:0000256" key="2">
    <source>
        <dbReference type="ARBA" id="ARBA00023015"/>
    </source>
</evidence>
<feature type="compositionally biased region" description="Low complexity" evidence="6">
    <location>
        <begin position="72"/>
        <end position="92"/>
    </location>
</feature>
<dbReference type="InterPro" id="IPR044825">
    <property type="entry name" value="GLK1/2-like"/>
</dbReference>
<evidence type="ECO:0000256" key="5">
    <source>
        <dbReference type="ARBA" id="ARBA00023242"/>
    </source>
</evidence>
<dbReference type="InterPro" id="IPR006447">
    <property type="entry name" value="Myb_dom_plants"/>
</dbReference>
<dbReference type="Pfam" id="PF00249">
    <property type="entry name" value="Myb_DNA-binding"/>
    <property type="match status" value="1"/>
</dbReference>
<evidence type="ECO:0000256" key="3">
    <source>
        <dbReference type="ARBA" id="ARBA00023125"/>
    </source>
</evidence>
<feature type="region of interest" description="Disordered" evidence="6">
    <location>
        <begin position="344"/>
        <end position="366"/>
    </location>
</feature>
<accession>A0A5A7R790</accession>
<keyword evidence="4" id="KW-0804">Transcription</keyword>
<evidence type="ECO:0000256" key="1">
    <source>
        <dbReference type="ARBA" id="ARBA00004123"/>
    </source>
</evidence>
<dbReference type="FunFam" id="1.10.10.60:FF:000007">
    <property type="entry name" value="Two-component response regulator"/>
    <property type="match status" value="1"/>
</dbReference>
<dbReference type="PANTHER" id="PTHR31312">
    <property type="entry name" value="TRANSCRIPTION ACTIVATOR GLK1"/>
    <property type="match status" value="1"/>
</dbReference>
<evidence type="ECO:0000313" key="9">
    <source>
        <dbReference type="Proteomes" id="UP000325081"/>
    </source>
</evidence>
<sequence>MLAVSPLRNSKNESEIEMDQVLHLPPPPSMEDPIEFPDFAGGSLLDSIDFDDLFVGMSDLPDLEMDPRDILAEFSASAGEESTSETYAPPSSADEESNSSAAREEKPPPCPASGLGPGSTSPFGDVASAKPAAAKEFSGEKGRKSMASNGRNPNGKRKVKVDWTPELHRRFVQAVEQLGVDKAVPSRILELMGIDCLTRHNIASHLQKYRSHRKHLLAREAEAASWSHRRQMYGGGGGGAAAGKREHVNPWIAPTLGFPPVTPMPHFRPLHVWGHPSVDQSLMPMWPKHLTPPHVWPPAHPPPPAADPSYWIPHHHHVPTSTVAPCFPPPHLRPTRFPTPPVQGIPAAAPGQKPAQPPSDVHPSKESVDAAIGDVLTKPWLPLPLGLKPPSVDSVVVELQRQGISKIPPTCA</sequence>
<dbReference type="NCBIfam" id="TIGR01557">
    <property type="entry name" value="myb_SHAQKYF"/>
    <property type="match status" value="1"/>
</dbReference>
<dbReference type="OrthoDB" id="60033at2759"/>
<feature type="region of interest" description="Disordered" evidence="6">
    <location>
        <begin position="1"/>
        <end position="41"/>
    </location>
</feature>
<dbReference type="Gene3D" id="1.10.10.60">
    <property type="entry name" value="Homeodomain-like"/>
    <property type="match status" value="1"/>
</dbReference>
<keyword evidence="9" id="KW-1185">Reference proteome</keyword>
<dbReference type="GO" id="GO:0000976">
    <property type="term" value="F:transcription cis-regulatory region binding"/>
    <property type="evidence" value="ECO:0007669"/>
    <property type="project" value="TreeGrafter"/>
</dbReference>
<dbReference type="EMBL" id="BKCP01010515">
    <property type="protein sequence ID" value="GER53296.1"/>
    <property type="molecule type" value="Genomic_DNA"/>
</dbReference>
<dbReference type="InterPro" id="IPR001005">
    <property type="entry name" value="SANT/Myb"/>
</dbReference>
<evidence type="ECO:0000256" key="4">
    <source>
        <dbReference type="ARBA" id="ARBA00023163"/>
    </source>
</evidence>
<dbReference type="AlphaFoldDB" id="A0A5A7R790"/>
<dbReference type="InterPro" id="IPR017930">
    <property type="entry name" value="Myb_dom"/>
</dbReference>
<dbReference type="GO" id="GO:0005634">
    <property type="term" value="C:nucleus"/>
    <property type="evidence" value="ECO:0007669"/>
    <property type="project" value="UniProtKB-SubCell"/>
</dbReference>
<keyword evidence="2" id="KW-0805">Transcription regulation</keyword>
<comment type="caution">
    <text evidence="8">The sequence shown here is derived from an EMBL/GenBank/DDBJ whole genome shotgun (WGS) entry which is preliminary data.</text>
</comment>
<comment type="subcellular location">
    <subcellularLocation>
        <location evidence="1">Nucleus</location>
    </subcellularLocation>
</comment>
<dbReference type="InterPro" id="IPR009057">
    <property type="entry name" value="Homeodomain-like_sf"/>
</dbReference>